<dbReference type="AlphaFoldDB" id="A0AAV2IFS1"/>
<reference evidence="2 3" key="1">
    <citation type="submission" date="2024-04" db="EMBL/GenBank/DDBJ databases">
        <authorList>
            <consortium name="Genoscope - CEA"/>
            <person name="William W."/>
        </authorList>
    </citation>
    <scope>NUCLEOTIDE SEQUENCE [LARGE SCALE GENOMIC DNA]</scope>
</reference>
<dbReference type="Proteomes" id="UP001497497">
    <property type="component" value="Unassembled WGS sequence"/>
</dbReference>
<keyword evidence="3" id="KW-1185">Reference proteome</keyword>
<gene>
    <name evidence="2" type="ORF">GSLYS_00019052001</name>
</gene>
<name>A0AAV2IFS1_LYMST</name>
<feature type="domain" description="BEACH" evidence="1">
    <location>
        <begin position="1"/>
        <end position="74"/>
    </location>
</feature>
<dbReference type="InterPro" id="IPR000409">
    <property type="entry name" value="BEACH_dom"/>
</dbReference>
<protein>
    <recommendedName>
        <fullName evidence="1">BEACH domain-containing protein</fullName>
    </recommendedName>
</protein>
<organism evidence="2 3">
    <name type="scientific">Lymnaea stagnalis</name>
    <name type="common">Great pond snail</name>
    <name type="synonym">Helix stagnalis</name>
    <dbReference type="NCBI Taxonomy" id="6523"/>
    <lineage>
        <taxon>Eukaryota</taxon>
        <taxon>Metazoa</taxon>
        <taxon>Spiralia</taxon>
        <taxon>Lophotrochozoa</taxon>
        <taxon>Mollusca</taxon>
        <taxon>Gastropoda</taxon>
        <taxon>Heterobranchia</taxon>
        <taxon>Euthyneura</taxon>
        <taxon>Panpulmonata</taxon>
        <taxon>Hygrophila</taxon>
        <taxon>Lymnaeoidea</taxon>
        <taxon>Lymnaeidae</taxon>
        <taxon>Lymnaea</taxon>
    </lineage>
</organism>
<evidence type="ECO:0000313" key="3">
    <source>
        <dbReference type="Proteomes" id="UP001497497"/>
    </source>
</evidence>
<evidence type="ECO:0000313" key="2">
    <source>
        <dbReference type="EMBL" id="CAL1545579.1"/>
    </source>
</evidence>
<dbReference type="Pfam" id="PF02138">
    <property type="entry name" value="Beach"/>
    <property type="match status" value="1"/>
</dbReference>
<proteinExistence type="predicted"/>
<dbReference type="SUPFAM" id="SSF81837">
    <property type="entry name" value="BEACH domain"/>
    <property type="match status" value="1"/>
</dbReference>
<sequence length="74" mass="8322">MFDVADHQFHSIPGIFSSLMDNPTDVKELLPEFSTSPSFLSTSLVLILEDFRSPKRLWMMSSCLPGASTPEKFI</sequence>
<accession>A0AAV2IFS1</accession>
<evidence type="ECO:0000259" key="1">
    <source>
        <dbReference type="PROSITE" id="PS50197"/>
    </source>
</evidence>
<dbReference type="Gene3D" id="1.10.1540.10">
    <property type="entry name" value="BEACH domain"/>
    <property type="match status" value="1"/>
</dbReference>
<dbReference type="EMBL" id="CAXITT010000724">
    <property type="protein sequence ID" value="CAL1545579.1"/>
    <property type="molecule type" value="Genomic_DNA"/>
</dbReference>
<dbReference type="InterPro" id="IPR036372">
    <property type="entry name" value="BEACH_dom_sf"/>
</dbReference>
<dbReference type="PROSITE" id="PS50197">
    <property type="entry name" value="BEACH"/>
    <property type="match status" value="1"/>
</dbReference>
<comment type="caution">
    <text evidence="2">The sequence shown here is derived from an EMBL/GenBank/DDBJ whole genome shotgun (WGS) entry which is preliminary data.</text>
</comment>